<gene>
    <name evidence="2" type="ORF">KL86DYS1_30527</name>
</gene>
<evidence type="ECO:0000256" key="1">
    <source>
        <dbReference type="SAM" id="SignalP"/>
    </source>
</evidence>
<feature type="signal peptide" evidence="1">
    <location>
        <begin position="1"/>
        <end position="21"/>
    </location>
</feature>
<reference evidence="2" key="1">
    <citation type="submission" date="2016-04" db="EMBL/GenBank/DDBJ databases">
        <authorList>
            <person name="Evans L.H."/>
            <person name="Alamgir A."/>
            <person name="Owens N."/>
            <person name="Weber N.D."/>
            <person name="Virtaneva K."/>
            <person name="Barbian K."/>
            <person name="Babar A."/>
            <person name="Rosenke K."/>
        </authorList>
    </citation>
    <scope>NUCLEOTIDE SEQUENCE</scope>
    <source>
        <strain evidence="2">86-1</strain>
    </source>
</reference>
<evidence type="ECO:0008006" key="3">
    <source>
        <dbReference type="Google" id="ProtNLM"/>
    </source>
</evidence>
<name>A0A212JUX7_9BACT</name>
<feature type="chain" id="PRO_5012442699" description="PepSY domain-containing protein" evidence="1">
    <location>
        <begin position="22"/>
        <end position="103"/>
    </location>
</feature>
<dbReference type="AlphaFoldDB" id="A0A212JUX7"/>
<dbReference type="RefSeq" id="WP_296942434.1">
    <property type="nucleotide sequence ID" value="NZ_LT599032.1"/>
</dbReference>
<dbReference type="EMBL" id="FLUM01000003">
    <property type="protein sequence ID" value="SBW03256.1"/>
    <property type="molecule type" value="Genomic_DNA"/>
</dbReference>
<keyword evidence="1" id="KW-0732">Signal</keyword>
<organism evidence="2">
    <name type="scientific">uncultured Dysgonomonas sp</name>
    <dbReference type="NCBI Taxonomy" id="206096"/>
    <lineage>
        <taxon>Bacteria</taxon>
        <taxon>Pseudomonadati</taxon>
        <taxon>Bacteroidota</taxon>
        <taxon>Bacteroidia</taxon>
        <taxon>Bacteroidales</taxon>
        <taxon>Dysgonomonadaceae</taxon>
        <taxon>Dysgonomonas</taxon>
        <taxon>environmental samples</taxon>
    </lineage>
</organism>
<accession>A0A212JUX7</accession>
<evidence type="ECO:0000313" key="2">
    <source>
        <dbReference type="EMBL" id="SBW03256.1"/>
    </source>
</evidence>
<dbReference type="SUPFAM" id="SSF160574">
    <property type="entry name" value="BT0923-like"/>
    <property type="match status" value="1"/>
</dbReference>
<sequence>MKKIALLVCMIISIGSVSAIGANVKEYGCGYPHQTYYKGNVSPEQLPETIKKYLDKNYPDHTVMVSKRKGNGKYFIKIKFGGNGYHSYYRSLVFDHKGSLIKG</sequence>
<proteinExistence type="predicted"/>
<protein>
    <recommendedName>
        <fullName evidence="3">PepSY domain-containing protein</fullName>
    </recommendedName>
</protein>